<dbReference type="InterPro" id="IPR003400">
    <property type="entry name" value="ExbD"/>
</dbReference>
<keyword evidence="3" id="KW-1003">Cell membrane</keyword>
<evidence type="ECO:0000256" key="2">
    <source>
        <dbReference type="ARBA" id="ARBA00022448"/>
    </source>
</evidence>
<proteinExistence type="predicted"/>
<comment type="caution">
    <text evidence="10">The sequence shown here is derived from an EMBL/GenBank/DDBJ whole genome shotgun (WGS) entry which is preliminary data.</text>
</comment>
<keyword evidence="6" id="KW-0653">Protein transport</keyword>
<evidence type="ECO:0000256" key="6">
    <source>
        <dbReference type="ARBA" id="ARBA00022927"/>
    </source>
</evidence>
<evidence type="ECO:0000256" key="7">
    <source>
        <dbReference type="ARBA" id="ARBA00022989"/>
    </source>
</evidence>
<dbReference type="Pfam" id="PF02472">
    <property type="entry name" value="ExbD"/>
    <property type="match status" value="1"/>
</dbReference>
<dbReference type="GO" id="GO:0022857">
    <property type="term" value="F:transmembrane transporter activity"/>
    <property type="evidence" value="ECO:0007669"/>
    <property type="project" value="InterPro"/>
</dbReference>
<dbReference type="Gene3D" id="3.30.420.270">
    <property type="match status" value="1"/>
</dbReference>
<evidence type="ECO:0000256" key="5">
    <source>
        <dbReference type="ARBA" id="ARBA00022692"/>
    </source>
</evidence>
<evidence type="ECO:0000256" key="9">
    <source>
        <dbReference type="SAM" id="Phobius"/>
    </source>
</evidence>
<keyword evidence="5 9" id="KW-0812">Transmembrane</keyword>
<keyword evidence="2" id="KW-0813">Transport</keyword>
<organism evidence="10">
    <name type="scientific">mine drainage metagenome</name>
    <dbReference type="NCBI Taxonomy" id="410659"/>
    <lineage>
        <taxon>unclassified sequences</taxon>
        <taxon>metagenomes</taxon>
        <taxon>ecological metagenomes</taxon>
    </lineage>
</organism>
<evidence type="ECO:0000256" key="1">
    <source>
        <dbReference type="ARBA" id="ARBA00004377"/>
    </source>
</evidence>
<dbReference type="GO" id="GO:0015031">
    <property type="term" value="P:protein transport"/>
    <property type="evidence" value="ECO:0007669"/>
    <property type="project" value="UniProtKB-KW"/>
</dbReference>
<dbReference type="PANTHER" id="PTHR30558:SF12">
    <property type="entry name" value="BIOPOLYMER TRANSPORT PROTEIN EXBD"/>
    <property type="match status" value="1"/>
</dbReference>
<evidence type="ECO:0000256" key="4">
    <source>
        <dbReference type="ARBA" id="ARBA00022519"/>
    </source>
</evidence>
<evidence type="ECO:0000256" key="8">
    <source>
        <dbReference type="ARBA" id="ARBA00023136"/>
    </source>
</evidence>
<name>A0A1J5SNF1_9ZZZZ</name>
<dbReference type="EMBL" id="MLJW01000082">
    <property type="protein sequence ID" value="OIR01598.1"/>
    <property type="molecule type" value="Genomic_DNA"/>
</dbReference>
<keyword evidence="4" id="KW-0997">Cell inner membrane</keyword>
<gene>
    <name evidence="10" type="primary">exbD_12</name>
    <name evidence="10" type="ORF">GALL_163090</name>
</gene>
<evidence type="ECO:0000256" key="3">
    <source>
        <dbReference type="ARBA" id="ARBA00022475"/>
    </source>
</evidence>
<sequence>MAFGNSSQEDSMMSEINVTPLVDVMLVLLVVFIITAPLLAPQALKINLPKTESVAHDDKLQKVSLAIDAHGVVSLESAHLTDAALAELLKSRAADPQFQLQIQADEAVNYGRVAQVMAIAQKAGVSKLSFLTITGK</sequence>
<dbReference type="PANTHER" id="PTHR30558">
    <property type="entry name" value="EXBD MEMBRANE COMPONENT OF PMF-DRIVEN MACROMOLECULE IMPORT SYSTEM"/>
    <property type="match status" value="1"/>
</dbReference>
<accession>A0A1J5SNF1</accession>
<keyword evidence="7 9" id="KW-1133">Transmembrane helix</keyword>
<feature type="transmembrane region" description="Helical" evidence="9">
    <location>
        <begin position="20"/>
        <end position="40"/>
    </location>
</feature>
<evidence type="ECO:0000313" key="10">
    <source>
        <dbReference type="EMBL" id="OIR01598.1"/>
    </source>
</evidence>
<protein>
    <submittedName>
        <fullName evidence="10">Biopolymer transport protein ExbD</fullName>
    </submittedName>
</protein>
<comment type="subcellular location">
    <subcellularLocation>
        <location evidence="1">Cell inner membrane</location>
        <topology evidence="1">Single-pass membrane protein</topology>
    </subcellularLocation>
</comment>
<dbReference type="AlphaFoldDB" id="A0A1J5SNF1"/>
<reference evidence="10" key="1">
    <citation type="submission" date="2016-10" db="EMBL/GenBank/DDBJ databases">
        <title>Sequence of Gallionella enrichment culture.</title>
        <authorList>
            <person name="Poehlein A."/>
            <person name="Muehling M."/>
            <person name="Daniel R."/>
        </authorList>
    </citation>
    <scope>NUCLEOTIDE SEQUENCE</scope>
</reference>
<keyword evidence="8 9" id="KW-0472">Membrane</keyword>
<dbReference type="GO" id="GO:0005886">
    <property type="term" value="C:plasma membrane"/>
    <property type="evidence" value="ECO:0007669"/>
    <property type="project" value="UniProtKB-SubCell"/>
</dbReference>